<gene>
    <name evidence="2" type="ORF">PARMNEM_LOCUS14592</name>
</gene>
<keyword evidence="3" id="KW-1185">Reference proteome</keyword>
<evidence type="ECO:0000313" key="2">
    <source>
        <dbReference type="EMBL" id="CAK1595043.1"/>
    </source>
</evidence>
<evidence type="ECO:0000313" key="3">
    <source>
        <dbReference type="Proteomes" id="UP001314205"/>
    </source>
</evidence>
<proteinExistence type="predicted"/>
<dbReference type="AlphaFoldDB" id="A0AAV1LI36"/>
<dbReference type="Proteomes" id="UP001314205">
    <property type="component" value="Unassembled WGS sequence"/>
</dbReference>
<evidence type="ECO:0008006" key="4">
    <source>
        <dbReference type="Google" id="ProtNLM"/>
    </source>
</evidence>
<protein>
    <recommendedName>
        <fullName evidence="4">Transposase</fullName>
    </recommendedName>
</protein>
<reference evidence="2 3" key="1">
    <citation type="submission" date="2023-11" db="EMBL/GenBank/DDBJ databases">
        <authorList>
            <person name="Hedman E."/>
            <person name="Englund M."/>
            <person name="Stromberg M."/>
            <person name="Nyberg Akerstrom W."/>
            <person name="Nylinder S."/>
            <person name="Jareborg N."/>
            <person name="Kallberg Y."/>
            <person name="Kronander E."/>
        </authorList>
    </citation>
    <scope>NUCLEOTIDE SEQUENCE [LARGE SCALE GENOMIC DNA]</scope>
</reference>
<accession>A0AAV1LI36</accession>
<feature type="coiled-coil region" evidence="1">
    <location>
        <begin position="32"/>
        <end position="66"/>
    </location>
</feature>
<name>A0AAV1LI36_9NEOP</name>
<dbReference type="EMBL" id="CAVLGL010000091">
    <property type="protein sequence ID" value="CAK1595043.1"/>
    <property type="molecule type" value="Genomic_DNA"/>
</dbReference>
<sequence length="136" mass="15869">MDKNMELLLLKLDEKLEKQAEKITQSVTKNVMEALDEKMKTIIEENNFLKNKVSELEQKLIAVDKEKRKNNLVFFGIEEKGKSEGELVDYIKDLIVDMGVHMDSHEISNVYRIGKQKLSSHSIYHNPMEKTPYTQK</sequence>
<evidence type="ECO:0000256" key="1">
    <source>
        <dbReference type="SAM" id="Coils"/>
    </source>
</evidence>
<comment type="caution">
    <text evidence="2">The sequence shown here is derived from an EMBL/GenBank/DDBJ whole genome shotgun (WGS) entry which is preliminary data.</text>
</comment>
<organism evidence="2 3">
    <name type="scientific">Parnassius mnemosyne</name>
    <name type="common">clouded apollo</name>
    <dbReference type="NCBI Taxonomy" id="213953"/>
    <lineage>
        <taxon>Eukaryota</taxon>
        <taxon>Metazoa</taxon>
        <taxon>Ecdysozoa</taxon>
        <taxon>Arthropoda</taxon>
        <taxon>Hexapoda</taxon>
        <taxon>Insecta</taxon>
        <taxon>Pterygota</taxon>
        <taxon>Neoptera</taxon>
        <taxon>Endopterygota</taxon>
        <taxon>Lepidoptera</taxon>
        <taxon>Glossata</taxon>
        <taxon>Ditrysia</taxon>
        <taxon>Papilionoidea</taxon>
        <taxon>Papilionidae</taxon>
        <taxon>Parnassiinae</taxon>
        <taxon>Parnassini</taxon>
        <taxon>Parnassius</taxon>
        <taxon>Driopa</taxon>
    </lineage>
</organism>
<keyword evidence="1" id="KW-0175">Coiled coil</keyword>